<dbReference type="InterPro" id="IPR013249">
    <property type="entry name" value="RNA_pol_sigma70_r4_t2"/>
</dbReference>
<evidence type="ECO:0000313" key="6">
    <source>
        <dbReference type="EMBL" id="PQA60005.1"/>
    </source>
</evidence>
<dbReference type="Gene3D" id="1.10.10.10">
    <property type="entry name" value="Winged helix-like DNA-binding domain superfamily/Winged helix DNA-binding domain"/>
    <property type="match status" value="1"/>
</dbReference>
<evidence type="ECO:0000256" key="2">
    <source>
        <dbReference type="ARBA" id="ARBA00023015"/>
    </source>
</evidence>
<comment type="similarity">
    <text evidence="1">Belongs to the sigma-70 factor family. ECF subfamily.</text>
</comment>
<evidence type="ECO:0000256" key="4">
    <source>
        <dbReference type="ARBA" id="ARBA00023163"/>
    </source>
</evidence>
<proteinExistence type="inferred from homology"/>
<dbReference type="PANTHER" id="PTHR43133:SF46">
    <property type="entry name" value="RNA POLYMERASE SIGMA-70 FACTOR ECF SUBFAMILY"/>
    <property type="match status" value="1"/>
</dbReference>
<sequence length="179" mass="21046">MSTLSSASSPTRITEDSFKEIYQLYWRKVYTVCYHSIGDPELVKEMVQDIFKSLWERKNELEITQSVEKYLVRSAKLKVFEHFRNEKIHEQHLQHLGSRQVQAQNYTEHEVLAQSLSERLASLIERLPSQCQRVFRMSREQGLTNKEIASHLLISERAVEHHISKALFSLKTNLPEYAL</sequence>
<dbReference type="Proteomes" id="UP000239590">
    <property type="component" value="Unassembled WGS sequence"/>
</dbReference>
<feature type="domain" description="RNA polymerase sigma factor 70 region 4 type 2" evidence="5">
    <location>
        <begin position="118"/>
        <end position="167"/>
    </location>
</feature>
<dbReference type="OrthoDB" id="665113at2"/>
<dbReference type="InterPro" id="IPR014327">
    <property type="entry name" value="RNA_pol_sigma70_bacteroid"/>
</dbReference>
<dbReference type="InterPro" id="IPR036388">
    <property type="entry name" value="WH-like_DNA-bd_sf"/>
</dbReference>
<evidence type="ECO:0000256" key="3">
    <source>
        <dbReference type="ARBA" id="ARBA00023082"/>
    </source>
</evidence>
<dbReference type="PANTHER" id="PTHR43133">
    <property type="entry name" value="RNA POLYMERASE ECF-TYPE SIGMA FACTO"/>
    <property type="match status" value="1"/>
</dbReference>
<dbReference type="Gene3D" id="1.10.1740.10">
    <property type="match status" value="1"/>
</dbReference>
<dbReference type="NCBIfam" id="TIGR02985">
    <property type="entry name" value="Sig70_bacteroi1"/>
    <property type="match status" value="1"/>
</dbReference>
<dbReference type="InterPro" id="IPR014284">
    <property type="entry name" value="RNA_pol_sigma-70_dom"/>
</dbReference>
<keyword evidence="2" id="KW-0805">Transcription regulation</keyword>
<keyword evidence="4" id="KW-0804">Transcription</keyword>
<evidence type="ECO:0000256" key="1">
    <source>
        <dbReference type="ARBA" id="ARBA00010641"/>
    </source>
</evidence>
<dbReference type="InterPro" id="IPR039425">
    <property type="entry name" value="RNA_pol_sigma-70-like"/>
</dbReference>
<dbReference type="RefSeq" id="WP_104711918.1">
    <property type="nucleotide sequence ID" value="NZ_PTRA01000001.1"/>
</dbReference>
<dbReference type="InterPro" id="IPR013325">
    <property type="entry name" value="RNA_pol_sigma_r2"/>
</dbReference>
<dbReference type="EMBL" id="PTRA01000001">
    <property type="protein sequence ID" value="PQA60005.1"/>
    <property type="molecule type" value="Genomic_DNA"/>
</dbReference>
<name>A0A2S7IQL6_9BACT</name>
<dbReference type="GO" id="GO:0006352">
    <property type="term" value="P:DNA-templated transcription initiation"/>
    <property type="evidence" value="ECO:0007669"/>
    <property type="project" value="InterPro"/>
</dbReference>
<gene>
    <name evidence="6" type="ORF">C5O19_10390</name>
</gene>
<dbReference type="InterPro" id="IPR013324">
    <property type="entry name" value="RNA_pol_sigma_r3/r4-like"/>
</dbReference>
<dbReference type="Pfam" id="PF08281">
    <property type="entry name" value="Sigma70_r4_2"/>
    <property type="match status" value="1"/>
</dbReference>
<dbReference type="SUPFAM" id="SSF88946">
    <property type="entry name" value="Sigma2 domain of RNA polymerase sigma factors"/>
    <property type="match status" value="1"/>
</dbReference>
<dbReference type="GO" id="GO:0003677">
    <property type="term" value="F:DNA binding"/>
    <property type="evidence" value="ECO:0007669"/>
    <property type="project" value="InterPro"/>
</dbReference>
<comment type="caution">
    <text evidence="6">The sequence shown here is derived from an EMBL/GenBank/DDBJ whole genome shotgun (WGS) entry which is preliminary data.</text>
</comment>
<dbReference type="NCBIfam" id="TIGR02937">
    <property type="entry name" value="sigma70-ECF"/>
    <property type="match status" value="1"/>
</dbReference>
<keyword evidence="3" id="KW-0731">Sigma factor</keyword>
<dbReference type="GO" id="GO:0016987">
    <property type="term" value="F:sigma factor activity"/>
    <property type="evidence" value="ECO:0007669"/>
    <property type="project" value="UniProtKB-KW"/>
</dbReference>
<keyword evidence="7" id="KW-1185">Reference proteome</keyword>
<dbReference type="AlphaFoldDB" id="A0A2S7IQL6"/>
<reference evidence="7" key="1">
    <citation type="submission" date="2018-02" db="EMBL/GenBank/DDBJ databases">
        <title>Genome sequencing of Solimonas sp. HR-BB.</title>
        <authorList>
            <person name="Lee Y."/>
            <person name="Jeon C.O."/>
        </authorList>
    </citation>
    <scope>NUCLEOTIDE SEQUENCE [LARGE SCALE GENOMIC DNA]</scope>
    <source>
        <strain evidence="7">HR-U</strain>
    </source>
</reference>
<accession>A0A2S7IQL6</accession>
<organism evidence="6 7">
    <name type="scientific">Siphonobacter curvatus</name>
    <dbReference type="NCBI Taxonomy" id="2094562"/>
    <lineage>
        <taxon>Bacteria</taxon>
        <taxon>Pseudomonadati</taxon>
        <taxon>Bacteroidota</taxon>
        <taxon>Cytophagia</taxon>
        <taxon>Cytophagales</taxon>
        <taxon>Cytophagaceae</taxon>
        <taxon>Siphonobacter</taxon>
    </lineage>
</organism>
<dbReference type="SUPFAM" id="SSF88659">
    <property type="entry name" value="Sigma3 and sigma4 domains of RNA polymerase sigma factors"/>
    <property type="match status" value="1"/>
</dbReference>
<protein>
    <submittedName>
        <fullName evidence="6">RNA polymerase sigma-70 factor</fullName>
    </submittedName>
</protein>
<evidence type="ECO:0000259" key="5">
    <source>
        <dbReference type="Pfam" id="PF08281"/>
    </source>
</evidence>
<evidence type="ECO:0000313" key="7">
    <source>
        <dbReference type="Proteomes" id="UP000239590"/>
    </source>
</evidence>